<dbReference type="Gene3D" id="1.10.486.10">
    <property type="entry name" value="PCRA, domain 4"/>
    <property type="match status" value="1"/>
</dbReference>
<evidence type="ECO:0000313" key="17">
    <source>
        <dbReference type="Proteomes" id="UP000001007"/>
    </source>
</evidence>
<dbReference type="Proteomes" id="UP000001007">
    <property type="component" value="Chromosome"/>
</dbReference>
<dbReference type="PROSITE" id="PS51198">
    <property type="entry name" value="UVRD_HELICASE_ATP_BIND"/>
    <property type="match status" value="1"/>
</dbReference>
<gene>
    <name evidence="16" type="primary">uvrD</name>
    <name evidence="16" type="ordered locus">CT0343</name>
</gene>
<accession>Q8KFI3</accession>
<dbReference type="GO" id="GO:0005829">
    <property type="term" value="C:cytosol"/>
    <property type="evidence" value="ECO:0007669"/>
    <property type="project" value="TreeGrafter"/>
</dbReference>
<organism evidence="16 17">
    <name type="scientific">Chlorobaculum tepidum (strain ATCC 49652 / DSM 12025 / NBRC 103806 / TLS)</name>
    <name type="common">Chlorobium tepidum</name>
    <dbReference type="NCBI Taxonomy" id="194439"/>
    <lineage>
        <taxon>Bacteria</taxon>
        <taxon>Pseudomonadati</taxon>
        <taxon>Chlorobiota</taxon>
        <taxon>Chlorobiia</taxon>
        <taxon>Chlorobiales</taxon>
        <taxon>Chlorobiaceae</taxon>
        <taxon>Chlorobaculum</taxon>
    </lineage>
</organism>
<dbReference type="GO" id="GO:0005524">
    <property type="term" value="F:ATP binding"/>
    <property type="evidence" value="ECO:0007669"/>
    <property type="project" value="UniProtKB-UniRule"/>
</dbReference>
<dbReference type="Gene3D" id="1.10.10.160">
    <property type="match status" value="1"/>
</dbReference>
<keyword evidence="17" id="KW-1185">Reference proteome</keyword>
<feature type="domain" description="UvrD-like helicase C-terminal" evidence="15">
    <location>
        <begin position="298"/>
        <end position="573"/>
    </location>
</feature>
<feature type="region of interest" description="Disordered" evidence="13">
    <location>
        <begin position="674"/>
        <end position="712"/>
    </location>
</feature>
<evidence type="ECO:0000256" key="6">
    <source>
        <dbReference type="ARBA" id="ARBA00023125"/>
    </source>
</evidence>
<evidence type="ECO:0000313" key="16">
    <source>
        <dbReference type="EMBL" id="AAM71589.1"/>
    </source>
</evidence>
<evidence type="ECO:0000256" key="10">
    <source>
        <dbReference type="ARBA" id="ARBA00034923"/>
    </source>
</evidence>
<feature type="domain" description="UvrD-like helicase ATP-binding" evidence="14">
    <location>
        <begin position="17"/>
        <end position="297"/>
    </location>
</feature>
<dbReference type="EMBL" id="AE006470">
    <property type="protein sequence ID" value="AAM71589.1"/>
    <property type="molecule type" value="Genomic_DNA"/>
</dbReference>
<dbReference type="PANTHER" id="PTHR11070">
    <property type="entry name" value="UVRD / RECB / PCRA DNA HELICASE FAMILY MEMBER"/>
    <property type="match status" value="1"/>
</dbReference>
<dbReference type="InterPro" id="IPR014017">
    <property type="entry name" value="DNA_helicase_UvrD-like_C"/>
</dbReference>
<dbReference type="Pfam" id="PF13361">
    <property type="entry name" value="UvrD_C"/>
    <property type="match status" value="1"/>
</dbReference>
<dbReference type="GO" id="GO:0043138">
    <property type="term" value="F:3'-5' DNA helicase activity"/>
    <property type="evidence" value="ECO:0007669"/>
    <property type="project" value="UniProtKB-EC"/>
</dbReference>
<evidence type="ECO:0000256" key="3">
    <source>
        <dbReference type="ARBA" id="ARBA00022801"/>
    </source>
</evidence>
<reference evidence="16 17" key="1">
    <citation type="journal article" date="2002" name="Proc. Natl. Acad. Sci. U.S.A.">
        <title>The complete genome sequence of Chlorobium tepidum TLS, a photosynthetic, anaerobic, green-sulfur bacterium.</title>
        <authorList>
            <person name="Eisen J.A."/>
            <person name="Nelson K.E."/>
            <person name="Paulsen I.T."/>
            <person name="Heidelberg J.F."/>
            <person name="Wu M."/>
            <person name="Dodson R.J."/>
            <person name="Deboy R."/>
            <person name="Gwinn M.L."/>
            <person name="Nelson W.C."/>
            <person name="Haft D.H."/>
            <person name="Hickey E.K."/>
            <person name="Peterson J.D."/>
            <person name="Durkin A.S."/>
            <person name="Kolonay J.L."/>
            <person name="Yang F."/>
            <person name="Holt I."/>
            <person name="Umayam L.A."/>
            <person name="Mason T."/>
            <person name="Brenner M."/>
            <person name="Shea T.P."/>
            <person name="Parksey D."/>
            <person name="Nierman W.C."/>
            <person name="Feldblyum T.V."/>
            <person name="Hansen C.L."/>
            <person name="Craven M.B."/>
            <person name="Radune D."/>
            <person name="Vamathevan J."/>
            <person name="Khouri H."/>
            <person name="White O."/>
            <person name="Gruber T.M."/>
            <person name="Ketchum K.A."/>
            <person name="Venter J.C."/>
            <person name="Tettelin H."/>
            <person name="Bryant D.A."/>
            <person name="Fraser C.M."/>
        </authorList>
    </citation>
    <scope>NUCLEOTIDE SEQUENCE [LARGE SCALE GENOMIC DNA]</scope>
    <source>
        <strain evidence="17">ATCC 49652 / DSM 12025 / NBRC 103806 / TLS</strain>
    </source>
</reference>
<protein>
    <recommendedName>
        <fullName evidence="9">DNA 3'-5' helicase</fullName>
        <ecNumber evidence="9">5.6.2.4</ecNumber>
    </recommendedName>
    <alternativeName>
        <fullName evidence="10">DNA 3'-5' helicase II</fullName>
    </alternativeName>
</protein>
<evidence type="ECO:0000256" key="13">
    <source>
        <dbReference type="SAM" id="MobiDB-lite"/>
    </source>
</evidence>
<keyword evidence="2 12" id="KW-0547">Nucleotide-binding</keyword>
<dbReference type="PROSITE" id="PS51217">
    <property type="entry name" value="UVRD_HELICASE_CTER"/>
    <property type="match status" value="1"/>
</dbReference>
<dbReference type="PANTHER" id="PTHR11070:SF2">
    <property type="entry name" value="ATP-DEPENDENT DNA HELICASE SRS2"/>
    <property type="match status" value="1"/>
</dbReference>
<comment type="catalytic activity">
    <reaction evidence="11">
        <text>ATP + H2O = ADP + phosphate + H(+)</text>
        <dbReference type="Rhea" id="RHEA:13065"/>
        <dbReference type="ChEBI" id="CHEBI:15377"/>
        <dbReference type="ChEBI" id="CHEBI:15378"/>
        <dbReference type="ChEBI" id="CHEBI:30616"/>
        <dbReference type="ChEBI" id="CHEBI:43474"/>
        <dbReference type="ChEBI" id="CHEBI:456216"/>
        <dbReference type="EC" id="5.6.2.4"/>
    </reaction>
</comment>
<keyword evidence="7" id="KW-0413">Isomerase</keyword>
<keyword evidence="4 12" id="KW-0347">Helicase</keyword>
<dbReference type="PATRIC" id="fig|194439.7.peg.332"/>
<dbReference type="STRING" id="194439.CT0343"/>
<name>Q8KFI3_CHLTE</name>
<dbReference type="GO" id="GO:0033202">
    <property type="term" value="C:DNA helicase complex"/>
    <property type="evidence" value="ECO:0007669"/>
    <property type="project" value="TreeGrafter"/>
</dbReference>
<evidence type="ECO:0000256" key="7">
    <source>
        <dbReference type="ARBA" id="ARBA00023235"/>
    </source>
</evidence>
<evidence type="ECO:0000256" key="2">
    <source>
        <dbReference type="ARBA" id="ARBA00022741"/>
    </source>
</evidence>
<evidence type="ECO:0000256" key="1">
    <source>
        <dbReference type="ARBA" id="ARBA00009922"/>
    </source>
</evidence>
<dbReference type="OrthoDB" id="9810135at2"/>
<evidence type="ECO:0000259" key="15">
    <source>
        <dbReference type="PROSITE" id="PS51217"/>
    </source>
</evidence>
<keyword evidence="5 12" id="KW-0067">ATP-binding</keyword>
<comment type="similarity">
    <text evidence="1">Belongs to the helicase family. UvrD subfamily.</text>
</comment>
<dbReference type="GO" id="GO:0003677">
    <property type="term" value="F:DNA binding"/>
    <property type="evidence" value="ECO:0007669"/>
    <property type="project" value="UniProtKB-KW"/>
</dbReference>
<evidence type="ECO:0000256" key="8">
    <source>
        <dbReference type="ARBA" id="ARBA00034617"/>
    </source>
</evidence>
<dbReference type="eggNOG" id="COG0210">
    <property type="taxonomic scope" value="Bacteria"/>
</dbReference>
<dbReference type="InterPro" id="IPR013986">
    <property type="entry name" value="DExx_box_DNA_helicase_dom_sf"/>
</dbReference>
<dbReference type="GO" id="GO:0000725">
    <property type="term" value="P:recombinational repair"/>
    <property type="evidence" value="ECO:0007669"/>
    <property type="project" value="TreeGrafter"/>
</dbReference>
<comment type="catalytic activity">
    <reaction evidence="8">
        <text>Couples ATP hydrolysis with the unwinding of duplex DNA by translocating in the 3'-5' direction.</text>
        <dbReference type="EC" id="5.6.2.4"/>
    </reaction>
</comment>
<dbReference type="InterPro" id="IPR000212">
    <property type="entry name" value="DNA_helicase_UvrD/REP"/>
</dbReference>
<dbReference type="FunFam" id="1.10.486.10:FF:000003">
    <property type="entry name" value="ATP-dependent DNA helicase"/>
    <property type="match status" value="1"/>
</dbReference>
<dbReference type="EnsemblBacteria" id="AAM71589">
    <property type="protein sequence ID" value="AAM71589"/>
    <property type="gene ID" value="CT0343"/>
</dbReference>
<evidence type="ECO:0000256" key="4">
    <source>
        <dbReference type="ARBA" id="ARBA00022806"/>
    </source>
</evidence>
<feature type="binding site" evidence="12">
    <location>
        <begin position="38"/>
        <end position="45"/>
    </location>
    <ligand>
        <name>ATP</name>
        <dbReference type="ChEBI" id="CHEBI:30616"/>
    </ligand>
</feature>
<sequence>MWAANLLFPEALTDFLQGLNDVQRQAVLATEGPVMVLAGAGSGKTRVITYRIAHLIRNVGVLPQNILALTFTNKAAGEMRQRIDSILEYGSASSLWIGTFHSVFARLLRSYIHLIGYDRNFSIFDADDSKSLIKQCMKELNLSPETLPVNLVHSAISKAKNSFVLPPEFHRKAIDDQSQKISLVYERYVHKLRENNALDFDDLLIKPIELFTEQPRVLEQLQDYFKYLLIDEYQDTNRVQYLVAKMIAEKHRNIFVVGDDAQSIYSWRGADISNILNFNDDYGDAQVFKLVDNYRSTKTILDAANSVISRNTHQIKKELVANAGMGEPITLIEAFNEKREAEKVAEHIKSIRLSKGAQYRSFAVFYRTNAQSRVIEDMMRQNRIPYKIFGSVSFYKRKEIKDAVAYMRLVLNDRDSESLLRVINFPPRKIGDVSINKLKEFAEERNISLYEAVKRAGEGGFQARLVNALTQFTDLIEAMRKQAEEGTAYDVLSMLYETTGLLSLLKEENTPEALARHENLQELLSMTRDFADHNPNSATLGDFLSTISLASDYDETQESDNYVSLMTVHAAKGLEFPVVFVTGMEEKLFPLNSYEPGELEEERRLFYVAITRAREKLFLSWAQSRYMYGQPQMCMRSTFINEINPNIIVTEGGRKLSESPKKVAATAMAGRPVFGSSLRPQPGGSPAAKVPTVKPAGSARPTGAAKSEYRPGTRVQHAIFGPGTVLEVQGSGAKQKVKINFRTAGEKTLMVQYANLKIV</sequence>
<evidence type="ECO:0000256" key="11">
    <source>
        <dbReference type="ARBA" id="ARBA00048988"/>
    </source>
</evidence>
<dbReference type="GO" id="GO:0016887">
    <property type="term" value="F:ATP hydrolysis activity"/>
    <property type="evidence" value="ECO:0007669"/>
    <property type="project" value="RHEA"/>
</dbReference>
<dbReference type="HOGENOM" id="CLU_004585_5_2_10"/>
<dbReference type="CDD" id="cd17932">
    <property type="entry name" value="DEXQc_UvrD"/>
    <property type="match status" value="1"/>
</dbReference>
<dbReference type="KEGG" id="cte:CT0343"/>
<keyword evidence="6" id="KW-0238">DNA-binding</keyword>
<dbReference type="AlphaFoldDB" id="Q8KFI3"/>
<keyword evidence="3 12" id="KW-0378">Hydrolase</keyword>
<dbReference type="InterPro" id="IPR014016">
    <property type="entry name" value="UvrD-like_ATP-bd"/>
</dbReference>
<dbReference type="Gene3D" id="3.40.50.300">
    <property type="entry name" value="P-loop containing nucleotide triphosphate hydrolases"/>
    <property type="match status" value="2"/>
</dbReference>
<dbReference type="EC" id="5.6.2.4" evidence="9"/>
<dbReference type="Pfam" id="PF21196">
    <property type="entry name" value="PcrA_UvrD_tudor"/>
    <property type="match status" value="1"/>
</dbReference>
<dbReference type="SUPFAM" id="SSF52540">
    <property type="entry name" value="P-loop containing nucleoside triphosphate hydrolases"/>
    <property type="match status" value="1"/>
</dbReference>
<proteinExistence type="inferred from homology"/>
<evidence type="ECO:0000256" key="9">
    <source>
        <dbReference type="ARBA" id="ARBA00034808"/>
    </source>
</evidence>
<dbReference type="CDD" id="cd18807">
    <property type="entry name" value="SF1_C_UvrD"/>
    <property type="match status" value="1"/>
</dbReference>
<evidence type="ECO:0000256" key="12">
    <source>
        <dbReference type="PROSITE-ProRule" id="PRU00560"/>
    </source>
</evidence>
<evidence type="ECO:0000256" key="5">
    <source>
        <dbReference type="ARBA" id="ARBA00022840"/>
    </source>
</evidence>
<dbReference type="InterPro" id="IPR027417">
    <property type="entry name" value="P-loop_NTPase"/>
</dbReference>
<evidence type="ECO:0000259" key="14">
    <source>
        <dbReference type="PROSITE" id="PS51198"/>
    </source>
</evidence>
<dbReference type="Pfam" id="PF00580">
    <property type="entry name" value="UvrD-helicase"/>
    <property type="match status" value="1"/>
</dbReference>